<keyword evidence="4 5" id="KW-0472">Membrane</keyword>
<sequence>MDISPEIIGYLAATLTTGSFLPQAVKTIKTRETHALSLGMYSMFAAGVFFWLIYGIYLSNKAIIIANAITFVLAALILGFKLYNTWRGKE</sequence>
<dbReference type="GO" id="GO:0051119">
    <property type="term" value="F:sugar transmembrane transporter activity"/>
    <property type="evidence" value="ECO:0007669"/>
    <property type="project" value="InterPro"/>
</dbReference>
<proteinExistence type="predicted"/>
<dbReference type="Pfam" id="PF04193">
    <property type="entry name" value="PQ-loop"/>
    <property type="match status" value="1"/>
</dbReference>
<comment type="subcellular location">
    <subcellularLocation>
        <location evidence="1">Membrane</location>
        <topology evidence="1">Multi-pass membrane protein</topology>
    </subcellularLocation>
</comment>
<dbReference type="Gene3D" id="1.20.1280.290">
    <property type="match status" value="1"/>
</dbReference>
<dbReference type="InterPro" id="IPR006603">
    <property type="entry name" value="PQ-loop_rpt"/>
</dbReference>
<dbReference type="RefSeq" id="WP_215583454.1">
    <property type="nucleotide sequence ID" value="NZ_CP073754.1"/>
</dbReference>
<dbReference type="GO" id="GO:0016020">
    <property type="term" value="C:membrane"/>
    <property type="evidence" value="ECO:0007669"/>
    <property type="project" value="UniProtKB-SubCell"/>
</dbReference>
<keyword evidence="3 5" id="KW-1133">Transmembrane helix</keyword>
<dbReference type="InterPro" id="IPR047662">
    <property type="entry name" value="SemiSWEET"/>
</dbReference>
<evidence type="ECO:0000256" key="3">
    <source>
        <dbReference type="ARBA" id="ARBA00022989"/>
    </source>
</evidence>
<dbReference type="AlphaFoldDB" id="A0A975RA18"/>
<dbReference type="Proteomes" id="UP000676649">
    <property type="component" value="Chromosome"/>
</dbReference>
<dbReference type="NCBIfam" id="NF037968">
    <property type="entry name" value="SemiSWEET_2"/>
    <property type="match status" value="1"/>
</dbReference>
<feature type="transmembrane region" description="Helical" evidence="5">
    <location>
        <begin position="63"/>
        <end position="83"/>
    </location>
</feature>
<accession>A0A975RA18</accession>
<keyword evidence="2 5" id="KW-0812">Transmembrane</keyword>
<evidence type="ECO:0000313" key="6">
    <source>
        <dbReference type="EMBL" id="QWF71672.1"/>
    </source>
</evidence>
<reference evidence="6" key="1">
    <citation type="submission" date="2021-04" db="EMBL/GenBank/DDBJ databases">
        <title>Draft genome sequence data of methanotrophic Methylovulum sp. strain S1L and Methylomonas sp. strain S2AM isolated from boreal lake water columns.</title>
        <authorList>
            <person name="Rissanen A.J."/>
            <person name="Mangayil R."/>
            <person name="Svenning M.M."/>
            <person name="Khanongnuch R."/>
        </authorList>
    </citation>
    <scope>NUCLEOTIDE SEQUENCE</scope>
    <source>
        <strain evidence="6">S2AM</strain>
    </source>
</reference>
<evidence type="ECO:0000256" key="4">
    <source>
        <dbReference type="ARBA" id="ARBA00023136"/>
    </source>
</evidence>
<evidence type="ECO:0000256" key="2">
    <source>
        <dbReference type="ARBA" id="ARBA00022692"/>
    </source>
</evidence>
<evidence type="ECO:0000256" key="5">
    <source>
        <dbReference type="SAM" id="Phobius"/>
    </source>
</evidence>
<dbReference type="EMBL" id="CP073754">
    <property type="protein sequence ID" value="QWF71672.1"/>
    <property type="molecule type" value="Genomic_DNA"/>
</dbReference>
<keyword evidence="7" id="KW-1185">Reference proteome</keyword>
<evidence type="ECO:0000313" key="7">
    <source>
        <dbReference type="Proteomes" id="UP000676649"/>
    </source>
</evidence>
<protein>
    <submittedName>
        <fullName evidence="6">SemiSWEET family sugar transporter</fullName>
    </submittedName>
</protein>
<dbReference type="KEGG" id="mpad:KEF85_04130"/>
<feature type="transmembrane region" description="Helical" evidence="5">
    <location>
        <begin position="38"/>
        <end position="57"/>
    </location>
</feature>
<evidence type="ECO:0000256" key="1">
    <source>
        <dbReference type="ARBA" id="ARBA00004141"/>
    </source>
</evidence>
<keyword evidence="6" id="KW-0813">Transport</keyword>
<organism evidence="6 7">
    <name type="scientific">Methylomonas paludis</name>
    <dbReference type="NCBI Taxonomy" id="1173101"/>
    <lineage>
        <taxon>Bacteria</taxon>
        <taxon>Pseudomonadati</taxon>
        <taxon>Pseudomonadota</taxon>
        <taxon>Gammaproteobacteria</taxon>
        <taxon>Methylococcales</taxon>
        <taxon>Methylococcaceae</taxon>
        <taxon>Methylomonas</taxon>
    </lineage>
</organism>
<gene>
    <name evidence="6" type="ORF">KEF85_04130</name>
</gene>
<name>A0A975RA18_9GAMM</name>
<keyword evidence="6" id="KW-0762">Sugar transport</keyword>